<evidence type="ECO:0000256" key="3">
    <source>
        <dbReference type="SAM" id="MobiDB-lite"/>
    </source>
</evidence>
<feature type="compositionally biased region" description="Basic and acidic residues" evidence="3">
    <location>
        <begin position="198"/>
        <end position="215"/>
    </location>
</feature>
<sequence>MSSLKRQSSWQEDIAKNFSRLFSRTKSEDDGKLGGKTAEIINCSENKENEIISPSETKEEPLSEELQADLSQGFQGTDIKNTSPKDEVRFQSEDPASLPLPASPPASAAAAAAPPVTKQAGDAPPLDVFFKKLSSLFNLSSKSDSEDPKSCTQQGAGVTQDADQNLKGMPSEGQQNGTVRDPSEKLGAAESQSQEESEGQRVEKAQDQLGTDKEAASQQSPVQLPPGLHEPNKQNGWTSESVQLDQSYSNGNSLISGEAAVEEPTSSTAAQSHDLSCPPAVTYATYRGLRKMKKLMRKQLPQVESPIPEGLEDGIIQSMNSEHTGISGTAGEASSFQLTGQTNVESAESLHGRNPGTASPHARLGSEPEDYSNTDSQPEGPIRSLKQNGACIDTDPHNQPRPGLHESKQKTLPVNEQLAKQHTSADMDMISDSSSALASLAAAAKEGNDMHLSSEGVLSPAANETQRDVAGNSDKEIAKPMSGIFNEATDGQTEQAEILSHQKNIARSLTEANAVLHSQAERPQGIEHTYQLAAHSMSIASPSYQNNPVFRYYISLPEAQETDSKEILIPGARSVETVGQEHSALKESESKPIPAGKQETAEADINIHALQSESRQMVQNILRNAFAALQKLDASESENADLPNVNSEDLSSVLKSAEPGGQSIETPTGKVTESNLRLDLNSAASPTQTNTPSTSSTPTEMKQTVAFSHYESLLDSDIHTKPNISVCVESALYRYHQSSIESTDSERQADNLTQNSKPMTSGSERVNTGITLGQDTVTEDQPVNVSFKDNEDKLHATETEMNRDFNATISRKATEIVNEVFQLAKVNVSSEQHSHCLPKVTQEETVDIPQRFPIEEIHSVVTTNAKEHPGQVTDVAQEVSGSFTTEAQTRELNGVTKLKNSLSTETTLIPKANLVEELILSAPRELSQKSDTADNICDGTKTTNDITEKKMTLTSDQCDGTSTETPSKCLKDAWQAEEAGDRSTKPQDFHEDPHRDGEEGQPFLLVRSYLVSVLEGESDLGYSDSVLSTHPGCAEQELVSSSELPVINLHMYDEQDSHENEVDGSFAAISEEDEAEASGYEQGMLLSQNFRRKQLYPFSLSPIFEEESSREDTNMEDLPENEEEVIKSAEDQALSILSLLQSVSERLKLSSLSNRDEDCFKEPSRAEMNSPSEDSSMRRDDNAIQTTEEDQIAQMKKTLLEETCSDGTALTETSGPLVRVKENNSTEPLVSENKGVCQSTQDTSRSPDIPFKASAAKVSPIYQYLQAIPSIPKHQETQQSTTKQHLAEEDFPNSVASDPKPGGTPTGLIDTRNLKINPRPGKMIICDAINFSGKKHEILSDVQDATSMMFPQGVSIKVVRGCWVLYAEPRYRGQYLVLQEGETVLSHFGGSPTTVAIGSIKRVVENHSIPEIQLRRLQGNNQGTSMSFQNEIKDLEALGAAPDLSSVTVKSGCWLAYDDTNFSGNSVLLQANGSASQDAGKPEITHVTSLQPLDMGGLKVQKPLDPKIVLYEFACFTGQSKEVTDNVHNVSALKGLIGVGSLRVIGGVWVAYTAEGYNGKQYLLEEGEYLDWQAWGGLNNTVLSLRYVQADFVEPSVTLFEEGQLKNTNKPDIADLDIPDLESVGFKRGIDSIHVSNGVWVAYRQKHFCGEQYILEKGVYKSMSDWGGSDSTILSIRPIRLETMGSTEPEYLLRLYSEPNYRGRCAEYTTETLDCSVFEPKSFRVIHGSWLLFDEEGFAGNQFVLEEGLYPDLTSCGCMATSIKSMKPIQYDFSEPSISLFSLDSFEGKELVVEESDISLLNKNFFSQSVRVTSGLWVVYEYASFKGRQMLLTGGEFRCWSDYSGWNTIGSLQPLPQPKVYIRLKNRALGTFLTAEDNVEKSKPSRVSVCPSNGKSTQIWTFSQGLLKSKVNKTCLALIGGKSTAGANVALWPEHGRIHQRWKFNKDSTITSYLNASLVLDVKGGKGYDKDHLIMNPHTAGQITQLWDIEML</sequence>
<feature type="domain" description="Beta/gamma crystallin 'Greek key'" evidence="4">
    <location>
        <begin position="1506"/>
        <end position="1546"/>
    </location>
</feature>
<feature type="compositionally biased region" description="Basic and acidic residues" evidence="3">
    <location>
        <begin position="83"/>
        <end position="92"/>
    </location>
</feature>
<feature type="compositionally biased region" description="Polar residues" evidence="3">
    <location>
        <begin position="264"/>
        <end position="274"/>
    </location>
</feature>
<dbReference type="PROSITE" id="PS50231">
    <property type="entry name" value="RICIN_B_LECTIN"/>
    <property type="match status" value="1"/>
</dbReference>
<comment type="caution">
    <text evidence="5">The sequence shown here is derived from an EMBL/GenBank/DDBJ whole genome shotgun (WGS) entry which is preliminary data.</text>
</comment>
<feature type="domain" description="Beta/gamma crystallin 'Greek key'" evidence="4">
    <location>
        <begin position="1452"/>
        <end position="1494"/>
    </location>
</feature>
<dbReference type="InterPro" id="IPR050252">
    <property type="entry name" value="Beta/Gamma-Crystallin"/>
</dbReference>
<dbReference type="PANTHER" id="PTHR11818">
    <property type="entry name" value="BETA/GAMMA CRYSTALLIN"/>
    <property type="match status" value="1"/>
</dbReference>
<protein>
    <recommendedName>
        <fullName evidence="4">Beta/gamma crystallin 'Greek key' domain-containing protein</fullName>
    </recommendedName>
</protein>
<feature type="domain" description="Beta/gamma crystallin 'Greek key'" evidence="4">
    <location>
        <begin position="1638"/>
        <end position="1680"/>
    </location>
</feature>
<feature type="region of interest" description="Disordered" evidence="3">
    <location>
        <begin position="1222"/>
        <end position="1250"/>
    </location>
</feature>
<feature type="region of interest" description="Disordered" evidence="3">
    <location>
        <begin position="739"/>
        <end position="770"/>
    </location>
</feature>
<dbReference type="SUPFAM" id="SSF49695">
    <property type="entry name" value="gamma-Crystallin-like"/>
    <property type="match status" value="3"/>
</dbReference>
<feature type="compositionally biased region" description="Polar residues" evidence="3">
    <location>
        <begin position="317"/>
        <end position="346"/>
    </location>
</feature>
<feature type="region of interest" description="Disordered" evidence="3">
    <location>
        <begin position="301"/>
        <end position="412"/>
    </location>
</feature>
<accession>A0AAD8G629</accession>
<feature type="compositionally biased region" description="Basic and acidic residues" evidence="3">
    <location>
        <begin position="45"/>
        <end position="61"/>
    </location>
</feature>
<feature type="domain" description="Beta/gamma crystallin 'Greek key'" evidence="4">
    <location>
        <begin position="1361"/>
        <end position="1404"/>
    </location>
</feature>
<dbReference type="Gene3D" id="2.80.10.50">
    <property type="match status" value="1"/>
</dbReference>
<feature type="domain" description="Beta/gamma crystallin 'Greek key'" evidence="4">
    <location>
        <begin position="1728"/>
        <end position="1770"/>
    </location>
</feature>
<feature type="domain" description="Beta/gamma crystallin 'Greek key'" evidence="4">
    <location>
        <begin position="1547"/>
        <end position="1589"/>
    </location>
</feature>
<dbReference type="SUPFAM" id="SSF50370">
    <property type="entry name" value="Ricin B-like lectins"/>
    <property type="match status" value="1"/>
</dbReference>
<dbReference type="SMART" id="SM00458">
    <property type="entry name" value="RICIN"/>
    <property type="match status" value="1"/>
</dbReference>
<dbReference type="PROSITE" id="PS50915">
    <property type="entry name" value="CRYSTALLIN_BETA_GAMMA"/>
    <property type="match status" value="7"/>
</dbReference>
<evidence type="ECO:0000256" key="2">
    <source>
        <dbReference type="ARBA" id="ARBA00022737"/>
    </source>
</evidence>
<feature type="region of interest" description="Disordered" evidence="3">
    <location>
        <begin position="1290"/>
        <end position="1310"/>
    </location>
</feature>
<keyword evidence="6" id="KW-1185">Reference proteome</keyword>
<gene>
    <name evidence="5" type="ORF">AOXY_G8210</name>
</gene>
<feature type="region of interest" description="Disordered" evidence="3">
    <location>
        <begin position="974"/>
        <end position="1001"/>
    </location>
</feature>
<reference evidence="5" key="1">
    <citation type="submission" date="2022-02" db="EMBL/GenBank/DDBJ databases">
        <title>Atlantic sturgeon de novo genome assembly.</title>
        <authorList>
            <person name="Stock M."/>
            <person name="Klopp C."/>
            <person name="Guiguen Y."/>
            <person name="Cabau C."/>
            <person name="Parinello H."/>
            <person name="Santidrian Yebra-Pimentel E."/>
            <person name="Kuhl H."/>
            <person name="Dirks R.P."/>
            <person name="Guessner J."/>
            <person name="Wuertz S."/>
            <person name="Du K."/>
            <person name="Schartl M."/>
        </authorList>
    </citation>
    <scope>NUCLEOTIDE SEQUENCE</scope>
    <source>
        <strain evidence="5">STURGEONOMICS-FGT-2020</strain>
        <tissue evidence="5">Whole blood</tissue>
    </source>
</reference>
<feature type="compositionally biased region" description="Polar residues" evidence="3">
    <location>
        <begin position="663"/>
        <end position="675"/>
    </location>
</feature>
<feature type="compositionally biased region" description="Low complexity" evidence="3">
    <location>
        <begin position="682"/>
        <end position="699"/>
    </location>
</feature>
<feature type="region of interest" description="Disordered" evidence="3">
    <location>
        <begin position="19"/>
        <end position="123"/>
    </location>
</feature>
<feature type="compositionally biased region" description="Polar residues" evidence="3">
    <location>
        <begin position="69"/>
        <end position="82"/>
    </location>
</feature>
<feature type="compositionally biased region" description="Basic and acidic residues" evidence="3">
    <location>
        <begin position="394"/>
        <end position="409"/>
    </location>
</feature>
<dbReference type="GO" id="GO:0002088">
    <property type="term" value="P:lens development in camera-type eye"/>
    <property type="evidence" value="ECO:0007669"/>
    <property type="project" value="TreeGrafter"/>
</dbReference>
<feature type="domain" description="Beta/gamma crystallin 'Greek key'" evidence="4">
    <location>
        <begin position="1815"/>
        <end position="1856"/>
    </location>
</feature>
<dbReference type="InterPro" id="IPR000772">
    <property type="entry name" value="Ricin_B_lectin"/>
</dbReference>
<keyword evidence="2" id="KW-0677">Repeat</keyword>
<dbReference type="GO" id="GO:0007601">
    <property type="term" value="P:visual perception"/>
    <property type="evidence" value="ECO:0007669"/>
    <property type="project" value="TreeGrafter"/>
</dbReference>
<feature type="compositionally biased region" description="Polar residues" evidence="3">
    <location>
        <begin position="1236"/>
        <end position="1246"/>
    </location>
</feature>
<feature type="region of interest" description="Disordered" evidence="3">
    <location>
        <begin position="1152"/>
        <end position="1182"/>
    </location>
</feature>
<dbReference type="EMBL" id="JAGXEW010000007">
    <property type="protein sequence ID" value="KAK1169428.1"/>
    <property type="molecule type" value="Genomic_DNA"/>
</dbReference>
<dbReference type="Gene3D" id="2.60.20.10">
    <property type="entry name" value="Crystallins"/>
    <property type="match status" value="6"/>
</dbReference>
<feature type="compositionally biased region" description="Polar residues" evidence="3">
    <location>
        <begin position="233"/>
        <end position="255"/>
    </location>
</feature>
<feature type="compositionally biased region" description="Polar residues" evidence="3">
    <location>
        <begin position="750"/>
        <end position="770"/>
    </location>
</feature>
<feature type="region of interest" description="Disordered" evidence="3">
    <location>
        <begin position="636"/>
        <end position="700"/>
    </location>
</feature>
<evidence type="ECO:0000313" key="6">
    <source>
        <dbReference type="Proteomes" id="UP001230051"/>
    </source>
</evidence>
<feature type="compositionally biased region" description="Basic and acidic residues" evidence="3">
    <location>
        <begin position="979"/>
        <end position="998"/>
    </location>
</feature>
<name>A0AAD8G629_ACIOX</name>
<dbReference type="InterPro" id="IPR011024">
    <property type="entry name" value="G_crystallin-like"/>
</dbReference>
<evidence type="ECO:0000259" key="4">
    <source>
        <dbReference type="PROSITE" id="PS50915"/>
    </source>
</evidence>
<feature type="compositionally biased region" description="Polar residues" evidence="3">
    <location>
        <begin position="644"/>
        <end position="654"/>
    </location>
</feature>
<dbReference type="Pfam" id="PF00030">
    <property type="entry name" value="Crystall"/>
    <property type="match status" value="6"/>
</dbReference>
<evidence type="ECO:0000256" key="1">
    <source>
        <dbReference type="ARBA" id="ARBA00009646"/>
    </source>
</evidence>
<dbReference type="PANTHER" id="PTHR11818:SF38">
    <property type="entry name" value="VERY LARGE A-KINASE ANCHOR PROTEIN"/>
    <property type="match status" value="1"/>
</dbReference>
<feature type="region of interest" description="Disordered" evidence="3">
    <location>
        <begin position="139"/>
        <end position="279"/>
    </location>
</feature>
<dbReference type="Pfam" id="PF00652">
    <property type="entry name" value="Ricin_B_lectin"/>
    <property type="match status" value="1"/>
</dbReference>
<dbReference type="PRINTS" id="PR01367">
    <property type="entry name" value="BGCRYSTALLIN"/>
</dbReference>
<comment type="similarity">
    <text evidence="1">Belongs to the beta/gamma-crystallin family.</text>
</comment>
<feature type="compositionally biased region" description="Basic and acidic residues" evidence="3">
    <location>
        <begin position="1154"/>
        <end position="1165"/>
    </location>
</feature>
<dbReference type="InterPro" id="IPR035992">
    <property type="entry name" value="Ricin_B-like_lectins"/>
</dbReference>
<feature type="compositionally biased region" description="Polar residues" evidence="3">
    <location>
        <begin position="150"/>
        <end position="163"/>
    </location>
</feature>
<dbReference type="SMART" id="SM00247">
    <property type="entry name" value="XTALbg"/>
    <property type="match status" value="6"/>
</dbReference>
<proteinExistence type="inferred from homology"/>
<organism evidence="5 6">
    <name type="scientific">Acipenser oxyrinchus oxyrinchus</name>
    <dbReference type="NCBI Taxonomy" id="40147"/>
    <lineage>
        <taxon>Eukaryota</taxon>
        <taxon>Metazoa</taxon>
        <taxon>Chordata</taxon>
        <taxon>Craniata</taxon>
        <taxon>Vertebrata</taxon>
        <taxon>Euteleostomi</taxon>
        <taxon>Actinopterygii</taxon>
        <taxon>Chondrostei</taxon>
        <taxon>Acipenseriformes</taxon>
        <taxon>Acipenseridae</taxon>
        <taxon>Acipenser</taxon>
    </lineage>
</organism>
<feature type="compositionally biased region" description="Low complexity" evidence="3">
    <location>
        <begin position="95"/>
        <end position="115"/>
    </location>
</feature>
<dbReference type="GO" id="GO:0005212">
    <property type="term" value="F:structural constituent of eye lens"/>
    <property type="evidence" value="ECO:0007669"/>
    <property type="project" value="TreeGrafter"/>
</dbReference>
<evidence type="ECO:0000313" key="5">
    <source>
        <dbReference type="EMBL" id="KAK1169428.1"/>
    </source>
</evidence>
<dbReference type="Proteomes" id="UP001230051">
    <property type="component" value="Unassembled WGS sequence"/>
</dbReference>
<dbReference type="InterPro" id="IPR001064">
    <property type="entry name" value="Beta/gamma_crystallin"/>
</dbReference>